<dbReference type="InterPro" id="IPR017972">
    <property type="entry name" value="Cyt_P450_CS"/>
</dbReference>
<evidence type="ECO:0000256" key="8">
    <source>
        <dbReference type="RuleBase" id="RU000461"/>
    </source>
</evidence>
<evidence type="ECO:0000256" key="4">
    <source>
        <dbReference type="ARBA" id="ARBA00022723"/>
    </source>
</evidence>
<dbReference type="InterPro" id="IPR036396">
    <property type="entry name" value="Cyt_P450_sf"/>
</dbReference>
<keyword evidence="7 8" id="KW-0503">Monooxygenase</keyword>
<dbReference type="FunFam" id="1.10.630.10:FF:000018">
    <property type="entry name" value="Cytochrome P450 monooxygenase"/>
    <property type="match status" value="1"/>
</dbReference>
<dbReference type="RefSeq" id="WP_005181025.1">
    <property type="nucleotide sequence ID" value="NZ_CP045804.1"/>
</dbReference>
<dbReference type="PANTHER" id="PTHR46696:SF4">
    <property type="entry name" value="BIOTIN BIOSYNTHESIS CYTOCHROME P450"/>
    <property type="match status" value="1"/>
</dbReference>
<dbReference type="PANTHER" id="PTHR46696">
    <property type="entry name" value="P450, PUTATIVE (EUROFUNG)-RELATED"/>
    <property type="match status" value="1"/>
</dbReference>
<gene>
    <name evidence="9" type="ORF">GII30_20915</name>
</gene>
<dbReference type="PROSITE" id="PS00086">
    <property type="entry name" value="CYTOCHROME_P450"/>
    <property type="match status" value="1"/>
</dbReference>
<dbReference type="GO" id="GO:0006707">
    <property type="term" value="P:cholesterol catabolic process"/>
    <property type="evidence" value="ECO:0007669"/>
    <property type="project" value="TreeGrafter"/>
</dbReference>
<dbReference type="PRINTS" id="PR00359">
    <property type="entry name" value="BP450"/>
</dbReference>
<dbReference type="InterPro" id="IPR001128">
    <property type="entry name" value="Cyt_P450"/>
</dbReference>
<dbReference type="Pfam" id="PF00067">
    <property type="entry name" value="p450"/>
    <property type="match status" value="1"/>
</dbReference>
<dbReference type="GO" id="GO:0008395">
    <property type="term" value="F:steroid hydroxylase activity"/>
    <property type="evidence" value="ECO:0007669"/>
    <property type="project" value="TreeGrafter"/>
</dbReference>
<evidence type="ECO:0000256" key="2">
    <source>
        <dbReference type="ARBA" id="ARBA00010617"/>
    </source>
</evidence>
<name>A0A857KP82_9ACTN</name>
<dbReference type="AlphaFoldDB" id="A0A857KP82"/>
<dbReference type="SUPFAM" id="SSF48264">
    <property type="entry name" value="Cytochrome P450"/>
    <property type="match status" value="1"/>
</dbReference>
<dbReference type="Gene3D" id="1.10.630.10">
    <property type="entry name" value="Cytochrome P450"/>
    <property type="match status" value="1"/>
</dbReference>
<keyword evidence="4 8" id="KW-0479">Metal-binding</keyword>
<evidence type="ECO:0000256" key="5">
    <source>
        <dbReference type="ARBA" id="ARBA00023002"/>
    </source>
</evidence>
<comment type="cofactor">
    <cofactor evidence="1">
        <name>heme</name>
        <dbReference type="ChEBI" id="CHEBI:30413"/>
    </cofactor>
</comment>
<evidence type="ECO:0000256" key="7">
    <source>
        <dbReference type="ARBA" id="ARBA00023033"/>
    </source>
</evidence>
<evidence type="ECO:0000256" key="1">
    <source>
        <dbReference type="ARBA" id="ARBA00001971"/>
    </source>
</evidence>
<comment type="similarity">
    <text evidence="2 8">Belongs to the cytochrome P450 family.</text>
</comment>
<protein>
    <submittedName>
        <fullName evidence="9">Cytochrome P450</fullName>
    </submittedName>
</protein>
<reference evidence="9" key="1">
    <citation type="journal article" date="2021" name="Nat. Microbiol.">
        <title>Cocultivation of an ultrasmall environmental parasitic bacterium with lytic ability against bacteria associated with wastewater foams.</title>
        <authorList>
            <person name="Batinovic S."/>
            <person name="Rose J.J.A."/>
            <person name="Ratcliffe J."/>
            <person name="Seviour R.J."/>
            <person name="Petrovski S."/>
        </authorList>
    </citation>
    <scope>NUCLEOTIDE SEQUENCE</scope>
    <source>
        <strain evidence="9">CON44</strain>
    </source>
</reference>
<dbReference type="GO" id="GO:0036199">
    <property type="term" value="F:cholest-4-en-3-one 26-monooxygenase activity"/>
    <property type="evidence" value="ECO:0007669"/>
    <property type="project" value="TreeGrafter"/>
</dbReference>
<keyword evidence="6 8" id="KW-0408">Iron</keyword>
<keyword evidence="3 8" id="KW-0349">Heme</keyword>
<sequence>MLKDKLEFDPFSDDYFNGAYETYRRMREEAPVYYSEKYDFYALSRHADVADGHKNFETYSSADGVDLGSIQSGQPPMHKSIIVMDPPEHRNMRGLVNKVFTPRAIGELKPLVTDLIDRHLGAADPANFDVVQDFSALFPIEVITTMLGVPEERRGQIRLWLDEFLHRDPGEVKISEAGLQAALQMVVVYYQVVKERRACPRNDMISDLVSARVRRENGELTGLDNTEIAQFALVLGGAGAVTVTRLVASMAVLFAQHPEQWEKLQADRSKIPAAVEEVLRFEPPTQYNVRRSTKDVTLHGVTIPAGKPVFVLIGAANRDPDVWCDPDVFDIDRERVRAQNLGFGVGIHTCLGAALARMESVIALERLLDYMPRYEVDWDACRRVNMQNLAGWSNVPVRVIR</sequence>
<dbReference type="GO" id="GO:0020037">
    <property type="term" value="F:heme binding"/>
    <property type="evidence" value="ECO:0007669"/>
    <property type="project" value="InterPro"/>
</dbReference>
<keyword evidence="5 8" id="KW-0560">Oxidoreductase</keyword>
<evidence type="ECO:0000256" key="3">
    <source>
        <dbReference type="ARBA" id="ARBA00022617"/>
    </source>
</evidence>
<dbReference type="EMBL" id="CP045810">
    <property type="protein sequence ID" value="QHN41303.1"/>
    <property type="molecule type" value="Genomic_DNA"/>
</dbReference>
<accession>A0A857KP82</accession>
<dbReference type="GO" id="GO:0005506">
    <property type="term" value="F:iron ion binding"/>
    <property type="evidence" value="ECO:0007669"/>
    <property type="project" value="InterPro"/>
</dbReference>
<dbReference type="PRINTS" id="PR00385">
    <property type="entry name" value="P450"/>
</dbReference>
<evidence type="ECO:0000313" key="9">
    <source>
        <dbReference type="EMBL" id="QHN41303.1"/>
    </source>
</evidence>
<proteinExistence type="inferred from homology"/>
<organism evidence="9">
    <name type="scientific">Gordonia amarae</name>
    <dbReference type="NCBI Taxonomy" id="36821"/>
    <lineage>
        <taxon>Bacteria</taxon>
        <taxon>Bacillati</taxon>
        <taxon>Actinomycetota</taxon>
        <taxon>Actinomycetes</taxon>
        <taxon>Mycobacteriales</taxon>
        <taxon>Gordoniaceae</taxon>
        <taxon>Gordonia</taxon>
    </lineage>
</organism>
<dbReference type="InterPro" id="IPR002397">
    <property type="entry name" value="Cyt_P450_B"/>
</dbReference>
<evidence type="ECO:0000256" key="6">
    <source>
        <dbReference type="ARBA" id="ARBA00023004"/>
    </source>
</evidence>